<evidence type="ECO:0000259" key="5">
    <source>
        <dbReference type="PROSITE" id="PS50865"/>
    </source>
</evidence>
<dbReference type="InParanoid" id="E2B4C7"/>
<dbReference type="InterPro" id="IPR046824">
    <property type="entry name" value="Mss51-like_C"/>
</dbReference>
<dbReference type="EMBL" id="GL445549">
    <property type="protein sequence ID" value="EFN89475.1"/>
    <property type="molecule type" value="Genomic_DNA"/>
</dbReference>
<dbReference type="Proteomes" id="UP000008237">
    <property type="component" value="Unassembled WGS sequence"/>
</dbReference>
<feature type="domain" description="MYND-type" evidence="5">
    <location>
        <begin position="28"/>
        <end position="68"/>
    </location>
</feature>
<dbReference type="Pfam" id="PF20179">
    <property type="entry name" value="MSS51_C"/>
    <property type="match status" value="1"/>
</dbReference>
<dbReference type="Gene3D" id="6.10.140.2220">
    <property type="match status" value="1"/>
</dbReference>
<evidence type="ECO:0000256" key="4">
    <source>
        <dbReference type="PROSITE-ProRule" id="PRU00134"/>
    </source>
</evidence>
<evidence type="ECO:0000313" key="6">
    <source>
        <dbReference type="EMBL" id="EFN89475.1"/>
    </source>
</evidence>
<dbReference type="STRING" id="610380.E2B4C7"/>
<reference evidence="6 7" key="1">
    <citation type="journal article" date="2010" name="Science">
        <title>Genomic comparison of the ants Camponotus floridanus and Harpegnathos saltator.</title>
        <authorList>
            <person name="Bonasio R."/>
            <person name="Zhang G."/>
            <person name="Ye C."/>
            <person name="Mutti N.S."/>
            <person name="Fang X."/>
            <person name="Qin N."/>
            <person name="Donahue G."/>
            <person name="Yang P."/>
            <person name="Li Q."/>
            <person name="Li C."/>
            <person name="Zhang P."/>
            <person name="Huang Z."/>
            <person name="Berger S.L."/>
            <person name="Reinberg D."/>
            <person name="Wang J."/>
            <person name="Liebig J."/>
        </authorList>
    </citation>
    <scope>NUCLEOTIDE SEQUENCE [LARGE SCALE GENOMIC DNA]</scope>
    <source>
        <strain evidence="6 7">R22 G/1</strain>
    </source>
</reference>
<keyword evidence="7" id="KW-1185">Reference proteome</keyword>
<name>E2B4C7_HARSA</name>
<evidence type="ECO:0000256" key="3">
    <source>
        <dbReference type="ARBA" id="ARBA00022833"/>
    </source>
</evidence>
<sequence>MNIRKILFPYSGPWTSEYYNKFFHPNLCHVCKKTTEMINLTTCDRCFSISYCSKDHKNLHLPQHHEICIAIEKSLKNNPQYLTHRFSLEEWLEAQDEFYCSIRQNLGRLFKKYEKQMLTYARICFICHQQTGLYSCKKCLSVDYCLEHKEECEQQHEQICDHLTMWLNSELLNIQYESKVSLSLKFIMFPDNNGSFNNMTEFIQEHVQNRKGEWNVLDYICSDFISGPLSVYYGMSYVELSDVLLTVSTCVIHIIEADSIERNGLPAWEIFLHLFPNIQVLIVVLLGTDLQFEFDTQDICQRCVYNKKKFIYECCGMLYSNYMTNPMYGKANLIVGFQIFETESLTNECLKTMQSQECPVLLTTLERRIFHTIVEIQKVLGRDVCPVTHIENKFTSLRPHRESKYIFYRNSFLMLYKTLNNTNSTTESSSEGNSV</sequence>
<dbReference type="SUPFAM" id="SSF144232">
    <property type="entry name" value="HIT/MYND zinc finger-like"/>
    <property type="match status" value="1"/>
</dbReference>
<evidence type="ECO:0000256" key="2">
    <source>
        <dbReference type="ARBA" id="ARBA00022771"/>
    </source>
</evidence>
<dbReference type="Pfam" id="PF01753">
    <property type="entry name" value="zf-MYND"/>
    <property type="match status" value="1"/>
</dbReference>
<dbReference type="PANTHER" id="PTHR28069">
    <property type="entry name" value="GH20023P"/>
    <property type="match status" value="1"/>
</dbReference>
<keyword evidence="1" id="KW-0479">Metal-binding</keyword>
<protein>
    <recommendedName>
        <fullName evidence="5">MYND-type domain-containing protein</fullName>
    </recommendedName>
</protein>
<dbReference type="InterPro" id="IPR002893">
    <property type="entry name" value="Znf_MYND"/>
</dbReference>
<dbReference type="PROSITE" id="PS50865">
    <property type="entry name" value="ZF_MYND_2"/>
    <property type="match status" value="1"/>
</dbReference>
<dbReference type="AlphaFoldDB" id="E2B4C7"/>
<keyword evidence="2 4" id="KW-0863">Zinc-finger</keyword>
<proteinExistence type="predicted"/>
<keyword evidence="3" id="KW-0862">Zinc</keyword>
<gene>
    <name evidence="6" type="ORF">EAI_06076</name>
</gene>
<dbReference type="OrthoDB" id="5282002at2759"/>
<dbReference type="GO" id="GO:0008270">
    <property type="term" value="F:zinc ion binding"/>
    <property type="evidence" value="ECO:0007669"/>
    <property type="project" value="UniProtKB-KW"/>
</dbReference>
<organism evidence="7">
    <name type="scientific">Harpegnathos saltator</name>
    <name type="common">Jerdon's jumping ant</name>
    <dbReference type="NCBI Taxonomy" id="610380"/>
    <lineage>
        <taxon>Eukaryota</taxon>
        <taxon>Metazoa</taxon>
        <taxon>Ecdysozoa</taxon>
        <taxon>Arthropoda</taxon>
        <taxon>Hexapoda</taxon>
        <taxon>Insecta</taxon>
        <taxon>Pterygota</taxon>
        <taxon>Neoptera</taxon>
        <taxon>Endopterygota</taxon>
        <taxon>Hymenoptera</taxon>
        <taxon>Apocrita</taxon>
        <taxon>Aculeata</taxon>
        <taxon>Formicoidea</taxon>
        <taxon>Formicidae</taxon>
        <taxon>Ponerinae</taxon>
        <taxon>Ponerini</taxon>
        <taxon>Harpegnathos</taxon>
    </lineage>
</organism>
<dbReference type="PANTHER" id="PTHR28069:SF2">
    <property type="entry name" value="GH20023P"/>
    <property type="match status" value="1"/>
</dbReference>
<evidence type="ECO:0000256" key="1">
    <source>
        <dbReference type="ARBA" id="ARBA00022723"/>
    </source>
</evidence>
<accession>E2B4C7</accession>
<evidence type="ECO:0000313" key="7">
    <source>
        <dbReference type="Proteomes" id="UP000008237"/>
    </source>
</evidence>